<dbReference type="AlphaFoldDB" id="A0AA38CUI1"/>
<evidence type="ECO:0000313" key="2">
    <source>
        <dbReference type="EMBL" id="KAH9304963.1"/>
    </source>
</evidence>
<feature type="non-terminal residue" evidence="2">
    <location>
        <position position="1"/>
    </location>
</feature>
<feature type="non-terminal residue" evidence="2">
    <location>
        <position position="71"/>
    </location>
</feature>
<gene>
    <name evidence="2" type="ORF">KI387_009367</name>
</gene>
<comment type="caution">
    <text evidence="2">The sequence shown here is derived from an EMBL/GenBank/DDBJ whole genome shotgun (WGS) entry which is preliminary data.</text>
</comment>
<proteinExistence type="predicted"/>
<keyword evidence="3" id="KW-1185">Reference proteome</keyword>
<dbReference type="EMBL" id="JAHRHJ020000008">
    <property type="protein sequence ID" value="KAH9304963.1"/>
    <property type="molecule type" value="Genomic_DNA"/>
</dbReference>
<feature type="compositionally biased region" description="Basic and acidic residues" evidence="1">
    <location>
        <begin position="60"/>
        <end position="71"/>
    </location>
</feature>
<feature type="compositionally biased region" description="Basic and acidic residues" evidence="1">
    <location>
        <begin position="1"/>
        <end position="12"/>
    </location>
</feature>
<protein>
    <submittedName>
        <fullName evidence="2">Uncharacterized protein</fullName>
    </submittedName>
</protein>
<name>A0AA38CUI1_TAXCH</name>
<evidence type="ECO:0000256" key="1">
    <source>
        <dbReference type="SAM" id="MobiDB-lite"/>
    </source>
</evidence>
<dbReference type="Proteomes" id="UP000824469">
    <property type="component" value="Unassembled WGS sequence"/>
</dbReference>
<sequence length="71" mass="7790">DVSDSSIERISNDEIDEDDIVSSIGGRSEGKEEGDDSISIINEDSKMELSEDSGISEFEGAEKSYDSFDMF</sequence>
<feature type="region of interest" description="Disordered" evidence="1">
    <location>
        <begin position="1"/>
        <end position="71"/>
    </location>
</feature>
<organism evidence="2 3">
    <name type="scientific">Taxus chinensis</name>
    <name type="common">Chinese yew</name>
    <name type="synonym">Taxus wallichiana var. chinensis</name>
    <dbReference type="NCBI Taxonomy" id="29808"/>
    <lineage>
        <taxon>Eukaryota</taxon>
        <taxon>Viridiplantae</taxon>
        <taxon>Streptophyta</taxon>
        <taxon>Embryophyta</taxon>
        <taxon>Tracheophyta</taxon>
        <taxon>Spermatophyta</taxon>
        <taxon>Pinopsida</taxon>
        <taxon>Pinidae</taxon>
        <taxon>Conifers II</taxon>
        <taxon>Cupressales</taxon>
        <taxon>Taxaceae</taxon>
        <taxon>Taxus</taxon>
    </lineage>
</organism>
<reference evidence="2 3" key="1">
    <citation type="journal article" date="2021" name="Nat. Plants">
        <title>The Taxus genome provides insights into paclitaxel biosynthesis.</title>
        <authorList>
            <person name="Xiong X."/>
            <person name="Gou J."/>
            <person name="Liao Q."/>
            <person name="Li Y."/>
            <person name="Zhou Q."/>
            <person name="Bi G."/>
            <person name="Li C."/>
            <person name="Du R."/>
            <person name="Wang X."/>
            <person name="Sun T."/>
            <person name="Guo L."/>
            <person name="Liang H."/>
            <person name="Lu P."/>
            <person name="Wu Y."/>
            <person name="Zhang Z."/>
            <person name="Ro D.K."/>
            <person name="Shang Y."/>
            <person name="Huang S."/>
            <person name="Yan J."/>
        </authorList>
    </citation>
    <scope>NUCLEOTIDE SEQUENCE [LARGE SCALE GENOMIC DNA]</scope>
    <source>
        <strain evidence="2">Ta-2019</strain>
    </source>
</reference>
<accession>A0AA38CUI1</accession>
<evidence type="ECO:0000313" key="3">
    <source>
        <dbReference type="Proteomes" id="UP000824469"/>
    </source>
</evidence>